<feature type="domain" description="Glycosyltransferase 2-like" evidence="5">
    <location>
        <begin position="6"/>
        <end position="129"/>
    </location>
</feature>
<gene>
    <name evidence="6" type="ORF">FHS68_004160</name>
</gene>
<comment type="caution">
    <text evidence="6">The sequence shown here is derived from an EMBL/GenBank/DDBJ whole genome shotgun (WGS) entry which is preliminary data.</text>
</comment>
<evidence type="ECO:0000256" key="4">
    <source>
        <dbReference type="SAM" id="Phobius"/>
    </source>
</evidence>
<evidence type="ECO:0000256" key="2">
    <source>
        <dbReference type="ARBA" id="ARBA00022676"/>
    </source>
</evidence>
<dbReference type="Proteomes" id="UP001179181">
    <property type="component" value="Unassembled WGS sequence"/>
</dbReference>
<protein>
    <submittedName>
        <fullName evidence="6">GT2 family glycosyltransferase</fullName>
    </submittedName>
</protein>
<dbReference type="InterPro" id="IPR001173">
    <property type="entry name" value="Glyco_trans_2-like"/>
</dbReference>
<name>A0ABX0URE1_9BACT</name>
<dbReference type="PANTHER" id="PTHR43179:SF12">
    <property type="entry name" value="GALACTOFURANOSYLTRANSFERASE GLFT2"/>
    <property type="match status" value="1"/>
</dbReference>
<evidence type="ECO:0000313" key="7">
    <source>
        <dbReference type="Proteomes" id="UP001179181"/>
    </source>
</evidence>
<keyword evidence="3" id="KW-0808">Transferase</keyword>
<evidence type="ECO:0000256" key="3">
    <source>
        <dbReference type="ARBA" id="ARBA00022679"/>
    </source>
</evidence>
<dbReference type="EMBL" id="JAASQJ010000004">
    <property type="protein sequence ID" value="NIJ54973.1"/>
    <property type="molecule type" value="Genomic_DNA"/>
</dbReference>
<keyword evidence="4" id="KW-0812">Transmembrane</keyword>
<organism evidence="6 7">
    <name type="scientific">Dyadobacter arcticus</name>
    <dbReference type="NCBI Taxonomy" id="1078754"/>
    <lineage>
        <taxon>Bacteria</taxon>
        <taxon>Pseudomonadati</taxon>
        <taxon>Bacteroidota</taxon>
        <taxon>Cytophagia</taxon>
        <taxon>Cytophagales</taxon>
        <taxon>Spirosomataceae</taxon>
        <taxon>Dyadobacter</taxon>
    </lineage>
</organism>
<dbReference type="SUPFAM" id="SSF53448">
    <property type="entry name" value="Nucleotide-diphospho-sugar transferases"/>
    <property type="match status" value="1"/>
</dbReference>
<dbReference type="PANTHER" id="PTHR43179">
    <property type="entry name" value="RHAMNOSYLTRANSFERASE WBBL"/>
    <property type="match status" value="1"/>
</dbReference>
<evidence type="ECO:0000256" key="1">
    <source>
        <dbReference type="ARBA" id="ARBA00006739"/>
    </source>
</evidence>
<accession>A0ABX0URE1</accession>
<evidence type="ECO:0000313" key="6">
    <source>
        <dbReference type="EMBL" id="NIJ54973.1"/>
    </source>
</evidence>
<keyword evidence="7" id="KW-1185">Reference proteome</keyword>
<proteinExistence type="inferred from homology"/>
<dbReference type="InterPro" id="IPR029044">
    <property type="entry name" value="Nucleotide-diphossugar_trans"/>
</dbReference>
<sequence length="282" mass="32130">MSQRISILMTCHNRRQNTIECLAALNRAIISVEGIDPKIILVDDESTDGTADAVKSAFPAVKLIRGDGNLFWNKGMIKAWQAAQELESDFYLWLNDDTNLQSDSLQTLLADSLSKKHESIICGVCESGDRTSISYSGYLLKHKQRLKPDGLPMLCDYFNGNVVLVPKHVYDVVGLLDPFYRHTLGDVDYGLRAKDLGIMSFISSKVVAVCDRHQSLPIWCNPAYHLRQRLRHFKTPLAKNPREIFYFEKRHTGLFMAIFRATIIYIRLIFPKLWIIIGKAQI</sequence>
<dbReference type="Pfam" id="PF00535">
    <property type="entry name" value="Glycos_transf_2"/>
    <property type="match status" value="1"/>
</dbReference>
<evidence type="ECO:0000259" key="5">
    <source>
        <dbReference type="Pfam" id="PF00535"/>
    </source>
</evidence>
<dbReference type="Gene3D" id="3.90.550.10">
    <property type="entry name" value="Spore Coat Polysaccharide Biosynthesis Protein SpsA, Chain A"/>
    <property type="match status" value="1"/>
</dbReference>
<keyword evidence="2" id="KW-0328">Glycosyltransferase</keyword>
<feature type="transmembrane region" description="Helical" evidence="4">
    <location>
        <begin position="254"/>
        <end position="277"/>
    </location>
</feature>
<reference evidence="6 7" key="1">
    <citation type="submission" date="2020-03" db="EMBL/GenBank/DDBJ databases">
        <title>Genomic Encyclopedia of Type Strains, Phase IV (KMG-IV): sequencing the most valuable type-strain genomes for metagenomic binning, comparative biology and taxonomic classification.</title>
        <authorList>
            <person name="Goeker M."/>
        </authorList>
    </citation>
    <scope>NUCLEOTIDE SEQUENCE [LARGE SCALE GENOMIC DNA]</scope>
    <source>
        <strain evidence="6 7">DSM 102865</strain>
    </source>
</reference>
<dbReference type="RefSeq" id="WP_167274100.1">
    <property type="nucleotide sequence ID" value="NZ_JAASQJ010000004.1"/>
</dbReference>
<comment type="similarity">
    <text evidence="1">Belongs to the glycosyltransferase 2 family.</text>
</comment>
<keyword evidence="4" id="KW-1133">Transmembrane helix</keyword>
<keyword evidence="4" id="KW-0472">Membrane</keyword>